<accession>A0ABQ2CZ82</accession>
<proteinExistence type="predicted"/>
<dbReference type="EMBL" id="BMOD01000002">
    <property type="protein sequence ID" value="GGJ24253.1"/>
    <property type="molecule type" value="Genomic_DNA"/>
</dbReference>
<comment type="caution">
    <text evidence="1">The sequence shown here is derived from an EMBL/GenBank/DDBJ whole genome shotgun (WGS) entry which is preliminary data.</text>
</comment>
<evidence type="ECO:0000313" key="2">
    <source>
        <dbReference type="Proteomes" id="UP000632222"/>
    </source>
</evidence>
<dbReference type="Gene3D" id="3.30.470.20">
    <property type="entry name" value="ATP-grasp fold, B domain"/>
    <property type="match status" value="1"/>
</dbReference>
<keyword evidence="2" id="KW-1185">Reference proteome</keyword>
<gene>
    <name evidence="1" type="ORF">GCM10008938_08010</name>
</gene>
<dbReference type="SUPFAM" id="SSF56059">
    <property type="entry name" value="Glutathione synthetase ATP-binding domain-like"/>
    <property type="match status" value="1"/>
</dbReference>
<name>A0ABQ2CZ82_9DEIO</name>
<dbReference type="RefSeq" id="WP_189000224.1">
    <property type="nucleotide sequence ID" value="NZ_BMOD01000002.1"/>
</dbReference>
<protein>
    <recommendedName>
        <fullName evidence="3">ATP-grasp domain-containing protein</fullName>
    </recommendedName>
</protein>
<organism evidence="1 2">
    <name type="scientific">Deinococcus roseus</name>
    <dbReference type="NCBI Taxonomy" id="392414"/>
    <lineage>
        <taxon>Bacteria</taxon>
        <taxon>Thermotogati</taxon>
        <taxon>Deinococcota</taxon>
        <taxon>Deinococci</taxon>
        <taxon>Deinococcales</taxon>
        <taxon>Deinococcaceae</taxon>
        <taxon>Deinococcus</taxon>
    </lineage>
</organism>
<sequence>MLLPSRPVVVVAPPASRRVKAFQASLQELGWPAARVVSPLEVIQKKVDLAAVVPQGSVVRIDASGECLQTERALLKLGQEGLDSTDAETLDLERGEILPSGQWYLGLQRYFALLQTQLQQAPHHQCTIDFQEALQLFDKRITSRRWQQAGLPVPPFLSEPHDFEDLLEHMKASGLSRVFVKLAHGSSASGAVALHISGQVSGKTVESRLRVISTVEMENGRLYNSRKLRHYDQWADIQTLINLLCRHPLQVEAWVPKATFQGKPMDLRVVVIGQTPMQAMVRLGQGPMTNLHLGNERGDVQALQDRMGSHWSELEATCQKAMQVFPKSLYAGLDVLLRSDFRRHCLLEGNAFGDYHRNVFWQGMDTFTAQLFKLQERQPC</sequence>
<dbReference type="Proteomes" id="UP000632222">
    <property type="component" value="Unassembled WGS sequence"/>
</dbReference>
<reference evidence="2" key="1">
    <citation type="journal article" date="2019" name="Int. J. Syst. Evol. Microbiol.">
        <title>The Global Catalogue of Microorganisms (GCM) 10K type strain sequencing project: providing services to taxonomists for standard genome sequencing and annotation.</title>
        <authorList>
            <consortium name="The Broad Institute Genomics Platform"/>
            <consortium name="The Broad Institute Genome Sequencing Center for Infectious Disease"/>
            <person name="Wu L."/>
            <person name="Ma J."/>
        </authorList>
    </citation>
    <scope>NUCLEOTIDE SEQUENCE [LARGE SCALE GENOMIC DNA]</scope>
    <source>
        <strain evidence="2">JCM 14370</strain>
    </source>
</reference>
<evidence type="ECO:0008006" key="3">
    <source>
        <dbReference type="Google" id="ProtNLM"/>
    </source>
</evidence>
<dbReference type="InterPro" id="IPR047778">
    <property type="entry name" value="STM4014-like"/>
</dbReference>
<dbReference type="NCBIfam" id="NF038074">
    <property type="entry name" value="fam_STM4014"/>
    <property type="match status" value="1"/>
</dbReference>
<evidence type="ECO:0000313" key="1">
    <source>
        <dbReference type="EMBL" id="GGJ24253.1"/>
    </source>
</evidence>